<feature type="region of interest" description="Disordered" evidence="8">
    <location>
        <begin position="546"/>
        <end position="568"/>
    </location>
</feature>
<feature type="region of interest" description="Disordered" evidence="8">
    <location>
        <begin position="2276"/>
        <end position="2338"/>
    </location>
</feature>
<feature type="domain" description="Mediator complex subunit Med12" evidence="9">
    <location>
        <begin position="102"/>
        <end position="162"/>
    </location>
</feature>
<evidence type="ECO:0000256" key="3">
    <source>
        <dbReference type="ARBA" id="ARBA00022491"/>
    </source>
</evidence>
<evidence type="ECO:0000256" key="5">
    <source>
        <dbReference type="ARBA" id="ARBA00023159"/>
    </source>
</evidence>
<protein>
    <recommendedName>
        <fullName evidence="9">Mediator complex subunit Med12 domain-containing protein</fullName>
    </recommendedName>
</protein>
<dbReference type="InterPro" id="IPR021990">
    <property type="entry name" value="Mediator_Med12_LCEWAV"/>
</dbReference>
<dbReference type="InterPro" id="IPR051647">
    <property type="entry name" value="Mediator_comp_sub12"/>
</dbReference>
<keyword evidence="5" id="KW-0010">Activator</keyword>
<dbReference type="OMA" id="YQQSHDK"/>
<feature type="compositionally biased region" description="Polar residues" evidence="8">
    <location>
        <begin position="831"/>
        <end position="841"/>
    </location>
</feature>
<keyword evidence="6" id="KW-0804">Transcription</keyword>
<feature type="compositionally biased region" description="Polar residues" evidence="8">
    <location>
        <begin position="890"/>
        <end position="904"/>
    </location>
</feature>
<evidence type="ECO:0000256" key="4">
    <source>
        <dbReference type="ARBA" id="ARBA00023015"/>
    </source>
</evidence>
<evidence type="ECO:0000256" key="8">
    <source>
        <dbReference type="SAM" id="MobiDB-lite"/>
    </source>
</evidence>
<feature type="compositionally biased region" description="Low complexity" evidence="8">
    <location>
        <begin position="350"/>
        <end position="364"/>
    </location>
</feature>
<evidence type="ECO:0000256" key="2">
    <source>
        <dbReference type="ARBA" id="ARBA00010289"/>
    </source>
</evidence>
<dbReference type="SMART" id="SM01281">
    <property type="entry name" value="Med12"/>
    <property type="match status" value="1"/>
</dbReference>
<feature type="compositionally biased region" description="Basic residues" evidence="8">
    <location>
        <begin position="2233"/>
        <end position="2244"/>
    </location>
</feature>
<feature type="region of interest" description="Disordered" evidence="8">
    <location>
        <begin position="822"/>
        <end position="843"/>
    </location>
</feature>
<comment type="caution">
    <text evidence="10">The sequence shown here is derived from an EMBL/GenBank/DDBJ whole genome shotgun (WGS) entry which is preliminary data.</text>
</comment>
<evidence type="ECO:0000313" key="11">
    <source>
        <dbReference type="Proteomes" id="UP001142055"/>
    </source>
</evidence>
<feature type="region of interest" description="Disordered" evidence="8">
    <location>
        <begin position="881"/>
        <end position="916"/>
    </location>
</feature>
<feature type="region of interest" description="Disordered" evidence="8">
    <location>
        <begin position="2545"/>
        <end position="2594"/>
    </location>
</feature>
<evidence type="ECO:0000313" key="10">
    <source>
        <dbReference type="EMBL" id="KAJ6222738.1"/>
    </source>
</evidence>
<evidence type="ECO:0000259" key="9">
    <source>
        <dbReference type="SMART" id="SM01281"/>
    </source>
</evidence>
<keyword evidence="4" id="KW-0805">Transcription regulation</keyword>
<accession>A0A9Q0MAD6</accession>
<feature type="compositionally biased region" description="Polar residues" evidence="8">
    <location>
        <begin position="2276"/>
        <end position="2302"/>
    </location>
</feature>
<reference evidence="10" key="1">
    <citation type="submission" date="2022-12" db="EMBL/GenBank/DDBJ databases">
        <title>Genome assemblies of Blomia tropicalis.</title>
        <authorList>
            <person name="Cui Y."/>
        </authorList>
    </citation>
    <scope>NUCLEOTIDE SEQUENCE</scope>
    <source>
        <tissue evidence="10">Adult mites</tissue>
    </source>
</reference>
<dbReference type="GO" id="GO:0003713">
    <property type="term" value="F:transcription coactivator activity"/>
    <property type="evidence" value="ECO:0007669"/>
    <property type="project" value="TreeGrafter"/>
</dbReference>
<proteinExistence type="inferred from homology"/>
<evidence type="ECO:0000256" key="1">
    <source>
        <dbReference type="ARBA" id="ARBA00004123"/>
    </source>
</evidence>
<feature type="compositionally biased region" description="Low complexity" evidence="8">
    <location>
        <begin position="2304"/>
        <end position="2323"/>
    </location>
</feature>
<keyword evidence="3" id="KW-0678">Repressor</keyword>
<name>A0A9Q0MAD6_BLOTA</name>
<organism evidence="10 11">
    <name type="scientific">Blomia tropicalis</name>
    <name type="common">Mite</name>
    <dbReference type="NCBI Taxonomy" id="40697"/>
    <lineage>
        <taxon>Eukaryota</taxon>
        <taxon>Metazoa</taxon>
        <taxon>Ecdysozoa</taxon>
        <taxon>Arthropoda</taxon>
        <taxon>Chelicerata</taxon>
        <taxon>Arachnida</taxon>
        <taxon>Acari</taxon>
        <taxon>Acariformes</taxon>
        <taxon>Sarcoptiformes</taxon>
        <taxon>Astigmata</taxon>
        <taxon>Glycyphagoidea</taxon>
        <taxon>Echimyopodidae</taxon>
        <taxon>Blomia</taxon>
    </lineage>
</organism>
<feature type="region of interest" description="Disordered" evidence="8">
    <location>
        <begin position="2220"/>
        <end position="2263"/>
    </location>
</feature>
<dbReference type="EMBL" id="JAPWDV010000001">
    <property type="protein sequence ID" value="KAJ6222738.1"/>
    <property type="molecule type" value="Genomic_DNA"/>
</dbReference>
<feature type="region of interest" description="Disordered" evidence="8">
    <location>
        <begin position="2117"/>
        <end position="2152"/>
    </location>
</feature>
<dbReference type="Pfam" id="PF12145">
    <property type="entry name" value="Med12-LCEWAV"/>
    <property type="match status" value="2"/>
</dbReference>
<dbReference type="InterPro" id="IPR019035">
    <property type="entry name" value="Mediator_Med12"/>
</dbReference>
<feature type="compositionally biased region" description="Polar residues" evidence="8">
    <location>
        <begin position="2585"/>
        <end position="2594"/>
    </location>
</feature>
<dbReference type="GO" id="GO:0045944">
    <property type="term" value="P:positive regulation of transcription by RNA polymerase II"/>
    <property type="evidence" value="ECO:0007669"/>
    <property type="project" value="TreeGrafter"/>
</dbReference>
<dbReference type="GO" id="GO:0016592">
    <property type="term" value="C:mediator complex"/>
    <property type="evidence" value="ECO:0007669"/>
    <property type="project" value="InterPro"/>
</dbReference>
<dbReference type="PANTHER" id="PTHR46007">
    <property type="entry name" value="MEDIATOR OF RNA POLYMERASE II TRANSCRIPTION SUBUNIT 12"/>
    <property type="match status" value="1"/>
</dbReference>
<dbReference type="Proteomes" id="UP001142055">
    <property type="component" value="Chromosome 1"/>
</dbReference>
<feature type="compositionally biased region" description="Polar residues" evidence="8">
    <location>
        <begin position="332"/>
        <end position="349"/>
    </location>
</feature>
<keyword evidence="11" id="KW-1185">Reference proteome</keyword>
<gene>
    <name evidence="10" type="ORF">RDWZM_001283</name>
</gene>
<feature type="region of interest" description="Disordered" evidence="8">
    <location>
        <begin position="324"/>
        <end position="364"/>
    </location>
</feature>
<feature type="compositionally biased region" description="Polar residues" evidence="8">
    <location>
        <begin position="2545"/>
        <end position="2554"/>
    </location>
</feature>
<keyword evidence="7" id="KW-0539">Nucleus</keyword>
<evidence type="ECO:0000256" key="7">
    <source>
        <dbReference type="ARBA" id="ARBA00023242"/>
    </source>
</evidence>
<sequence>MSSLIISTHLYEKRPLKKPKLGPPDVYPQDPKQKEDELTAINVKQGYNNNAMVPEEYGSARSANITSNRFGEYFSAILSKKAELNTLNDTSRKKQQINKDSTLYVTSKTKNYVDNWFKDFASNTKPLNYLSRKVPIFNKKEEIFITLYEFSVPMFKAEWFIKMSSAHHIAMSESNNKSKKRQMPDPSQEWTNFLCKFLKDHYLKVVESLNSNSSNNLQAIHMLSSPVNTEELLKQWNYYIQLAKHLYDNNLLDRQDFLNWLLELLERIKSVEDPMINLILPIIVHYVCEFTNSEALSRRLCYYSAKKINQLVYEFNIDLHAPPESDKENVDRQSNNHSQSNGPAESKSGSTNSTPTKSNESNSSSSALMIKGLWQANPLSTCFKEIVSCSRHRSILFSLSTIIQIVTLECPTSLVWLNNLSNHPDSEFSGKHSNSSSVHGSPLDFLPCEPSNLPMPPSENNGRLRMQIKSAEELIRHRSKLSEKKWFFKFFDSLNTPKAVGSVVNRLLTVLDYLDKHQFDRVSSSNSLDALYTKIFSSISTHIESTSHSSAKINENHSSPSKSDSKSSHELDDMEVFVIKLLCEWAVTTKRLGEHRSRVVAKLLERRQNELMEKELAQNEQMNQISITTNESVKVEPVVNPNTNQKGHAQGTSNNLNGTKIGASTTNQQRDQPTTNATSNIPIFQNILFEFLDVHAPVYDDKTFNLYSTHSFNTNNGNNSTENKQAFSNLILLFSELIRCEVFSHDAYMCTLISRGHFANPPNTALVASSTNNQSSKNNNDDLLAGLVPSLTNIESVSNGLIGSSIHKSTSSSSLPMFDPLSNNSSLNSNEQSGGNWLSMSNDNVDEDLDDDLDKILQHIKAGQNNSLIDQTDILLPDAMESDKEDDHNGPNSTKNNGNPTSLSDLPGVAKNASHNEHISSTSRHLLYTLHFPLPQDEFFIHECNQRHILLYGVGKTKDEARHSVKKVTKEILKLFNRKSSMDISDGGKVKKHVIKEGFNFESATSKFRNLSIFDQQVVTNSCASTVLEMINGVVVGNANHLPLIESIAFLFDLMEIALNVHGLIEFIVQILKELVEVESQLQKKCSILARPYCTSIGLYMVGVLYRYHNFMVVSNDDIASIFDGLWKLVRPVTTPSDCSSAERCIFYYIYDLYSSCSHLLKKYHESIGPTINKIKAMGTTQNESNNIGSSTNSCNMMEYLKNPKLKVDSTHIRQLNENASDRYSLVYNAICCIAETNDMDHLNEMSVLCAELTASCLQLTNEWFNAFKILFNSNRTNEYSSLLSHINIGDRAIYDNLAIFTLILVARRCFSLDEFIPQVFIPSLLTPVIPGLPSNSIQPEDAERCARLACHLLLYLFKYYDSPLAISSSAMNSSFASSSRYSLTSPGPLGLPATAPPNTGGQKPSFVIKYACDRYLLGGALNSLRIEIIVTVLKSIYMLGDRVDKKSDKSELNFNEILKPIANDDDFGDIGLLSTMSSKSKIDSMDKPSLCDFSKYVLRQICSQDWIHDRFLRGYINNTDLMNKLLFDKRFISNAQNLVNMICHHKQMNLLNNHVNEKSDPKQIIQRVFHNIDEWSIRISWVQLNLIYEQLLQQQQNNTQPSNLNDILPEKWLDNIARAVVDYYQSSSQNDPILDCKQLTLFTSKSSTVKSNIPSSLNFVGNNSTQQNNERIWLVTSLITRLPSVLQSKILRVAANVFDSSHWIVFVQTTSSSINSKSKSSFQGSKNNSSNGVMINSQNLTSDLLSYQPFIALILKCLGSKDDHKEATNVFLNSIYIQISQCINEKLSENIRVKHSIQNGLKLRFSLVGAMFDVIQTSNHTPSFNDFSILFLQLIIFSIVDPHIDYENFTTVLDMLTSLMHTTQLNVLPEQREETKKQHQNLIKKLKKELNIERVSVGIRMAKQLLPMAKLQTEVIACEPMGSLVDTKGNKIAGFDSIDKKQGLQVAEKQKLSPWDLLEGSKNPAPLSWTWFGAIRIERKPMRTEENFYLLARHNHSIRKSTSYYIEPPPLPPEDEPAPPPPPPLITQTPIQTPLPFANPQMGPNNGPNMNMQSSPHISNLPQGPPFNATNIGHTMPVPQHPNANSITNNFHASHMHSHMPPMSGKVLPHSINQGPPVPGPMHGGNLPPSAQPQPPHHMGGPTNDHQLGQPNHHMMMNTHMTNNSMTMPMSLDNHDLMMDTLPPPNTGPMHPTPMQSAPMVPIRPTMNPVPPVALNPVGMGVGPRAQATKVTKPKAPRKRRVNAKNQQALSGPASVAGQQTPPIRMGNSFEGFPQTSTNNPMASQPMGQGNNSWQYQQQVGGQPAPNQPNMANQPNPNTPNQGFYQQTVTTGPNSGGPPNMMPPQAQQARFNEHPIPSQSKERLRAMLNTRQPNTNQFNLPPNTTPTAGPTAAVNSNPMLGQNNTNMISGGMYQARQQMPMMQARPPMRAQGPVSQPNQTMAPISNQNPMFQQQQQQMNPGVGNQMVHHRQQPQQSNFAGPPNMNFNNNTVPPMDNSGMQQIGNSGPGGFPAQQTPQPNMMLRPQMQMAGSQQMVQQPNQTQFMQRPQYNNGPMGQHTFAMQQQQQQQQHAPNQQMMNRAPHWQSGQSEFNRW</sequence>
<feature type="region of interest" description="Disordered" evidence="8">
    <location>
        <begin position="642"/>
        <end position="677"/>
    </location>
</feature>
<comment type="subcellular location">
    <subcellularLocation>
        <location evidence="1">Nucleus</location>
    </subcellularLocation>
</comment>
<comment type="similarity">
    <text evidence="2">Belongs to the Mediator complex subunit 12 family.</text>
</comment>
<dbReference type="PANTHER" id="PTHR46007:SF11">
    <property type="entry name" value="MEDIATOR OF RNA POLYMERASE II TRANSCRIPTION SUBUNIT 12"/>
    <property type="match status" value="1"/>
</dbReference>
<evidence type="ECO:0000256" key="6">
    <source>
        <dbReference type="ARBA" id="ARBA00023163"/>
    </source>
</evidence>
<dbReference type="Pfam" id="PF09497">
    <property type="entry name" value="Med12"/>
    <property type="match status" value="1"/>
</dbReference>